<keyword evidence="3" id="KW-0731">Sigma factor</keyword>
<dbReference type="InterPro" id="IPR014327">
    <property type="entry name" value="RNA_pol_sigma70_bacteroid"/>
</dbReference>
<evidence type="ECO:0000313" key="7">
    <source>
        <dbReference type="EMBL" id="MET6996323.1"/>
    </source>
</evidence>
<feature type="domain" description="RNA polymerase sigma factor 70 region 4 type 2" evidence="6">
    <location>
        <begin position="124"/>
        <end position="174"/>
    </location>
</feature>
<proteinExistence type="inferred from homology"/>
<dbReference type="InterPro" id="IPR013249">
    <property type="entry name" value="RNA_pol_sigma70_r4_t2"/>
</dbReference>
<evidence type="ECO:0000259" key="6">
    <source>
        <dbReference type="Pfam" id="PF08281"/>
    </source>
</evidence>
<dbReference type="InterPro" id="IPR013324">
    <property type="entry name" value="RNA_pol_sigma_r3/r4-like"/>
</dbReference>
<dbReference type="Gene3D" id="1.10.1740.10">
    <property type="match status" value="1"/>
</dbReference>
<name>A0ABV2SZY1_9BACT</name>
<dbReference type="SUPFAM" id="SSF88659">
    <property type="entry name" value="Sigma3 and sigma4 domains of RNA polymerase sigma factors"/>
    <property type="match status" value="1"/>
</dbReference>
<keyword evidence="8" id="KW-1185">Reference proteome</keyword>
<dbReference type="Proteomes" id="UP001549749">
    <property type="component" value="Unassembled WGS sequence"/>
</dbReference>
<dbReference type="Gene3D" id="1.10.10.10">
    <property type="entry name" value="Winged helix-like DNA-binding domain superfamily/Winged helix DNA-binding domain"/>
    <property type="match status" value="1"/>
</dbReference>
<dbReference type="Pfam" id="PF04542">
    <property type="entry name" value="Sigma70_r2"/>
    <property type="match status" value="1"/>
</dbReference>
<evidence type="ECO:0000256" key="3">
    <source>
        <dbReference type="ARBA" id="ARBA00023082"/>
    </source>
</evidence>
<dbReference type="SUPFAM" id="SSF88946">
    <property type="entry name" value="Sigma2 domain of RNA polymerase sigma factors"/>
    <property type="match status" value="1"/>
</dbReference>
<dbReference type="InterPro" id="IPR013325">
    <property type="entry name" value="RNA_pol_sigma_r2"/>
</dbReference>
<reference evidence="7 8" key="1">
    <citation type="submission" date="2024-06" db="EMBL/GenBank/DDBJ databases">
        <title>Chitinophaga defluvii sp. nov., isolated from municipal sewage.</title>
        <authorList>
            <person name="Zhang L."/>
        </authorList>
    </citation>
    <scope>NUCLEOTIDE SEQUENCE [LARGE SCALE GENOMIC DNA]</scope>
    <source>
        <strain evidence="7 8">H8</strain>
    </source>
</reference>
<evidence type="ECO:0000256" key="4">
    <source>
        <dbReference type="ARBA" id="ARBA00023163"/>
    </source>
</evidence>
<evidence type="ECO:0000256" key="2">
    <source>
        <dbReference type="ARBA" id="ARBA00023015"/>
    </source>
</evidence>
<gene>
    <name evidence="7" type="ORF">ABR189_03050</name>
</gene>
<dbReference type="NCBIfam" id="TIGR02985">
    <property type="entry name" value="Sig70_bacteroi1"/>
    <property type="match status" value="1"/>
</dbReference>
<comment type="similarity">
    <text evidence="1">Belongs to the sigma-70 factor family. ECF subfamily.</text>
</comment>
<dbReference type="EMBL" id="JBEXAC010000001">
    <property type="protein sequence ID" value="MET6996323.1"/>
    <property type="molecule type" value="Genomic_DNA"/>
</dbReference>
<organism evidence="7 8">
    <name type="scientific">Chitinophaga defluvii</name>
    <dbReference type="NCBI Taxonomy" id="3163343"/>
    <lineage>
        <taxon>Bacteria</taxon>
        <taxon>Pseudomonadati</taxon>
        <taxon>Bacteroidota</taxon>
        <taxon>Chitinophagia</taxon>
        <taxon>Chitinophagales</taxon>
        <taxon>Chitinophagaceae</taxon>
        <taxon>Chitinophaga</taxon>
    </lineage>
</organism>
<dbReference type="Pfam" id="PF08281">
    <property type="entry name" value="Sigma70_r4_2"/>
    <property type="match status" value="1"/>
</dbReference>
<dbReference type="NCBIfam" id="TIGR02937">
    <property type="entry name" value="sigma70-ECF"/>
    <property type="match status" value="1"/>
</dbReference>
<dbReference type="InterPro" id="IPR007627">
    <property type="entry name" value="RNA_pol_sigma70_r2"/>
</dbReference>
<comment type="caution">
    <text evidence="7">The sequence shown here is derived from an EMBL/GenBank/DDBJ whole genome shotgun (WGS) entry which is preliminary data.</text>
</comment>
<evidence type="ECO:0000259" key="5">
    <source>
        <dbReference type="Pfam" id="PF04542"/>
    </source>
</evidence>
<protein>
    <submittedName>
        <fullName evidence="7">RNA polymerase sigma-70 factor</fullName>
    </submittedName>
</protein>
<keyword evidence="4" id="KW-0804">Transcription</keyword>
<evidence type="ECO:0000313" key="8">
    <source>
        <dbReference type="Proteomes" id="UP001549749"/>
    </source>
</evidence>
<dbReference type="InterPro" id="IPR014284">
    <property type="entry name" value="RNA_pol_sigma-70_dom"/>
</dbReference>
<evidence type="ECO:0000256" key="1">
    <source>
        <dbReference type="ARBA" id="ARBA00010641"/>
    </source>
</evidence>
<dbReference type="InterPro" id="IPR039425">
    <property type="entry name" value="RNA_pol_sigma-70-like"/>
</dbReference>
<keyword evidence="2" id="KW-0805">Transcription regulation</keyword>
<dbReference type="PANTHER" id="PTHR43133">
    <property type="entry name" value="RNA POLYMERASE ECF-TYPE SIGMA FACTO"/>
    <property type="match status" value="1"/>
</dbReference>
<dbReference type="PANTHER" id="PTHR43133:SF46">
    <property type="entry name" value="RNA POLYMERASE SIGMA-70 FACTOR ECF SUBFAMILY"/>
    <property type="match status" value="1"/>
</dbReference>
<dbReference type="InterPro" id="IPR036388">
    <property type="entry name" value="WH-like_DNA-bd_sf"/>
</dbReference>
<sequence>MSTLEVFDDFKIAALIAKGDEDAFSSLFYHYGAIINPVILKIVKSAAVTEDVIAEVFLKLWLNRARLPEISNLSGYIYRAATNIAFNELRKEKNGDHAIRQLYLYSPDDTINQEDAVAVKDLRELINKAVGALPNQRRKIYQLSREEGLSRAEIAAYLNISENTVKDQLRIALRFIQETVQKDFGVYIALILLKYL</sequence>
<accession>A0ABV2SZY1</accession>
<feature type="domain" description="RNA polymerase sigma-70 region 2" evidence="5">
    <location>
        <begin position="38"/>
        <end position="93"/>
    </location>
</feature>
<dbReference type="RefSeq" id="WP_354658969.1">
    <property type="nucleotide sequence ID" value="NZ_JBEXAC010000001.1"/>
</dbReference>